<dbReference type="EC" id="2.5.1.18" evidence="2"/>
<dbReference type="Proteomes" id="UP000694388">
    <property type="component" value="Unplaced"/>
</dbReference>
<evidence type="ECO:0000256" key="2">
    <source>
        <dbReference type="ARBA" id="ARBA00012452"/>
    </source>
</evidence>
<comment type="similarity">
    <text evidence="1">Belongs to the GST superfamily. Mu family.</text>
</comment>
<dbReference type="Ensembl" id="ENSEBUT00000002654.1">
    <property type="protein sequence ID" value="ENSEBUP00000002303.1"/>
    <property type="gene ID" value="ENSEBUG00000001776.1"/>
</dbReference>
<evidence type="ECO:0000256" key="1">
    <source>
        <dbReference type="ARBA" id="ARBA00005861"/>
    </source>
</evidence>
<dbReference type="Gene3D" id="3.40.30.10">
    <property type="entry name" value="Glutaredoxin"/>
    <property type="match status" value="1"/>
</dbReference>
<dbReference type="InterPro" id="IPR004046">
    <property type="entry name" value="GST_C"/>
</dbReference>
<accession>A0A8C4N734</accession>
<evidence type="ECO:0000313" key="7">
    <source>
        <dbReference type="Proteomes" id="UP000694388"/>
    </source>
</evidence>
<organism evidence="6 7">
    <name type="scientific">Eptatretus burgeri</name>
    <name type="common">Inshore hagfish</name>
    <dbReference type="NCBI Taxonomy" id="7764"/>
    <lineage>
        <taxon>Eukaryota</taxon>
        <taxon>Metazoa</taxon>
        <taxon>Chordata</taxon>
        <taxon>Craniata</taxon>
        <taxon>Vertebrata</taxon>
        <taxon>Cyclostomata</taxon>
        <taxon>Myxini</taxon>
        <taxon>Myxiniformes</taxon>
        <taxon>Myxinidae</taxon>
        <taxon>Eptatretinae</taxon>
        <taxon>Eptatretus</taxon>
    </lineage>
</organism>
<dbReference type="SUPFAM" id="SSF47616">
    <property type="entry name" value="GST C-terminal domain-like"/>
    <property type="match status" value="1"/>
</dbReference>
<dbReference type="PROSITE" id="PS50405">
    <property type="entry name" value="GST_CTER"/>
    <property type="match status" value="1"/>
</dbReference>
<dbReference type="GeneTree" id="ENSGT00940000154679"/>
<dbReference type="AlphaFoldDB" id="A0A8C4N734"/>
<evidence type="ECO:0000259" key="5">
    <source>
        <dbReference type="PROSITE" id="PS50405"/>
    </source>
</evidence>
<dbReference type="Gene3D" id="1.20.1050.10">
    <property type="match status" value="1"/>
</dbReference>
<keyword evidence="3" id="KW-0808">Transferase</keyword>
<dbReference type="InterPro" id="IPR010987">
    <property type="entry name" value="Glutathione-S-Trfase_C-like"/>
</dbReference>
<proteinExistence type="inferred from homology"/>
<reference evidence="6" key="1">
    <citation type="submission" date="2025-08" db="UniProtKB">
        <authorList>
            <consortium name="Ensembl"/>
        </authorList>
    </citation>
    <scope>IDENTIFICATION</scope>
</reference>
<reference evidence="6" key="2">
    <citation type="submission" date="2025-09" db="UniProtKB">
        <authorList>
            <consortium name="Ensembl"/>
        </authorList>
    </citation>
    <scope>IDENTIFICATION</scope>
</reference>
<feature type="compositionally biased region" description="Polar residues" evidence="4">
    <location>
        <begin position="28"/>
        <end position="41"/>
    </location>
</feature>
<keyword evidence="7" id="KW-1185">Reference proteome</keyword>
<dbReference type="FunFam" id="1.20.1050.10:FF:000003">
    <property type="entry name" value="Glutathione S-transferase 2"/>
    <property type="match status" value="1"/>
</dbReference>
<dbReference type="Pfam" id="PF00043">
    <property type="entry name" value="GST_C"/>
    <property type="match status" value="1"/>
</dbReference>
<feature type="domain" description="GST C-terminal" evidence="5">
    <location>
        <begin position="28"/>
        <end position="150"/>
    </location>
</feature>
<protein>
    <recommendedName>
        <fullName evidence="2">glutathione transferase</fullName>
        <ecNumber evidence="2">2.5.1.18</ecNumber>
    </recommendedName>
</protein>
<evidence type="ECO:0000256" key="3">
    <source>
        <dbReference type="ARBA" id="ARBA00022679"/>
    </source>
</evidence>
<sequence>GNYGRNSKYNRNQHVYSTCKNGRDGHKNGQSRNRTVGNGSNIGYFRHETEETEAKAINSGYHNEKLRQGYLDALPGEMKQLAAFLSKGKWFAGDKLTFVDFIMYEYLDQQLMFSPSCLDNVPTLKQYHQHFETLEPMLSFVKSKRGIAGTMAIDLSKFLP</sequence>
<feature type="region of interest" description="Disordered" evidence="4">
    <location>
        <begin position="1"/>
        <end position="41"/>
    </location>
</feature>
<name>A0A8C4N734_EPTBU</name>
<evidence type="ECO:0000256" key="4">
    <source>
        <dbReference type="SAM" id="MobiDB-lite"/>
    </source>
</evidence>
<evidence type="ECO:0000313" key="6">
    <source>
        <dbReference type="Ensembl" id="ENSEBUP00000002303.1"/>
    </source>
</evidence>
<dbReference type="GO" id="GO:0004364">
    <property type="term" value="F:glutathione transferase activity"/>
    <property type="evidence" value="ECO:0007669"/>
    <property type="project" value="UniProtKB-EC"/>
</dbReference>
<feature type="compositionally biased region" description="Polar residues" evidence="4">
    <location>
        <begin position="1"/>
        <end position="20"/>
    </location>
</feature>
<dbReference type="InterPro" id="IPR036282">
    <property type="entry name" value="Glutathione-S-Trfase_C_sf"/>
</dbReference>